<dbReference type="InterPro" id="IPR011993">
    <property type="entry name" value="PH-like_dom_sf"/>
</dbReference>
<dbReference type="SUPFAM" id="SSF54236">
    <property type="entry name" value="Ubiquitin-like"/>
    <property type="match status" value="1"/>
</dbReference>
<dbReference type="InterPro" id="IPR019747">
    <property type="entry name" value="FERM_CS"/>
</dbReference>
<comment type="subcellular location">
    <subcellularLocation>
        <location evidence="3">Cytoplasm</location>
        <location evidence="3">Cell cortex</location>
    </subcellularLocation>
    <subcellularLocation>
        <location evidence="2">Cytoplasm</location>
        <location evidence="2">Cytoskeleton</location>
    </subcellularLocation>
    <subcellularLocation>
        <location evidence="1">Nucleus</location>
    </subcellularLocation>
</comment>
<evidence type="ECO:0000259" key="18">
    <source>
        <dbReference type="PROSITE" id="PS50057"/>
    </source>
</evidence>
<dbReference type="SUPFAM" id="SSF47031">
    <property type="entry name" value="Second domain of FERM"/>
    <property type="match status" value="1"/>
</dbReference>
<feature type="region of interest" description="Disordered" evidence="17">
    <location>
        <begin position="944"/>
        <end position="966"/>
    </location>
</feature>
<dbReference type="InterPro" id="IPR029071">
    <property type="entry name" value="Ubiquitin-like_domsf"/>
</dbReference>
<keyword evidence="12" id="KW-0539">Nucleus</keyword>
<dbReference type="Pfam" id="PF09379">
    <property type="entry name" value="FERM_N"/>
    <property type="match status" value="1"/>
</dbReference>
<evidence type="ECO:0000256" key="8">
    <source>
        <dbReference type="ARBA" id="ARBA00022776"/>
    </source>
</evidence>
<evidence type="ECO:0000256" key="1">
    <source>
        <dbReference type="ARBA" id="ARBA00004123"/>
    </source>
</evidence>
<name>A0ABM3D3V5_SALSA</name>
<dbReference type="PRINTS" id="PR00935">
    <property type="entry name" value="BAND41"/>
</dbReference>
<reference evidence="20" key="1">
    <citation type="submission" date="2025-08" db="UniProtKB">
        <authorList>
            <consortium name="RefSeq"/>
        </authorList>
    </citation>
    <scope>IDENTIFICATION</scope>
</reference>
<keyword evidence="10" id="KW-0009">Actin-binding</keyword>
<dbReference type="PROSITE" id="PS00661">
    <property type="entry name" value="FERM_2"/>
    <property type="match status" value="1"/>
</dbReference>
<evidence type="ECO:0000256" key="4">
    <source>
        <dbReference type="ARBA" id="ARBA00022448"/>
    </source>
</evidence>
<dbReference type="SMART" id="SM00295">
    <property type="entry name" value="B41"/>
    <property type="match status" value="1"/>
</dbReference>
<dbReference type="Pfam" id="PF09380">
    <property type="entry name" value="FERM_C"/>
    <property type="match status" value="1"/>
</dbReference>
<evidence type="ECO:0000256" key="14">
    <source>
        <dbReference type="ARBA" id="ARBA00023658"/>
    </source>
</evidence>
<dbReference type="Pfam" id="PF00373">
    <property type="entry name" value="FERM_M"/>
    <property type="match status" value="1"/>
</dbReference>
<dbReference type="PANTHER" id="PTHR23280">
    <property type="entry name" value="4.1 G PROTEIN"/>
    <property type="match status" value="1"/>
</dbReference>
<accession>A0ABM3D3V5</accession>
<dbReference type="PROSITE" id="PS50057">
    <property type="entry name" value="FERM_3"/>
    <property type="match status" value="1"/>
</dbReference>
<dbReference type="PANTHER" id="PTHR23280:SF12">
    <property type="entry name" value="PROTEIN 4.1"/>
    <property type="match status" value="1"/>
</dbReference>
<evidence type="ECO:0000313" key="20">
    <source>
        <dbReference type="RefSeq" id="XP_045553498.1"/>
    </source>
</evidence>
<keyword evidence="8" id="KW-0498">Mitosis</keyword>
<dbReference type="InterPro" id="IPR019749">
    <property type="entry name" value="Band_41_domain"/>
</dbReference>
<dbReference type="Gene3D" id="3.10.20.90">
    <property type="entry name" value="Phosphatidylinositol 3-kinase Catalytic Subunit, Chain A, domain 1"/>
    <property type="match status" value="1"/>
</dbReference>
<dbReference type="Pfam" id="PF04382">
    <property type="entry name" value="SAB"/>
    <property type="match status" value="1"/>
</dbReference>
<feature type="region of interest" description="Disordered" evidence="17">
    <location>
        <begin position="705"/>
        <end position="733"/>
    </location>
</feature>
<evidence type="ECO:0000256" key="16">
    <source>
        <dbReference type="ARBA" id="ARBA00032586"/>
    </source>
</evidence>
<dbReference type="SMART" id="SM01195">
    <property type="entry name" value="FA"/>
    <property type="match status" value="1"/>
</dbReference>
<dbReference type="InterPro" id="IPR019748">
    <property type="entry name" value="FERM_central"/>
</dbReference>
<dbReference type="Pfam" id="PF08736">
    <property type="entry name" value="FA"/>
    <property type="match status" value="1"/>
</dbReference>
<evidence type="ECO:0000256" key="10">
    <source>
        <dbReference type="ARBA" id="ARBA00023203"/>
    </source>
</evidence>
<evidence type="ECO:0000256" key="5">
    <source>
        <dbReference type="ARBA" id="ARBA00022490"/>
    </source>
</evidence>
<keyword evidence="5" id="KW-0963">Cytoplasm</keyword>
<dbReference type="InterPro" id="IPR014352">
    <property type="entry name" value="FERM/acyl-CoA-bd_prot_sf"/>
</dbReference>
<dbReference type="Gene3D" id="1.20.80.10">
    <property type="match status" value="1"/>
</dbReference>
<feature type="compositionally biased region" description="Basic and acidic residues" evidence="17">
    <location>
        <begin position="17"/>
        <end position="29"/>
    </location>
</feature>
<evidence type="ECO:0000256" key="17">
    <source>
        <dbReference type="SAM" id="MobiDB-lite"/>
    </source>
</evidence>
<dbReference type="SMART" id="SM01196">
    <property type="entry name" value="FERM_C"/>
    <property type="match status" value="1"/>
</dbReference>
<feature type="region of interest" description="Disordered" evidence="17">
    <location>
        <begin position="1"/>
        <end position="30"/>
    </location>
</feature>
<evidence type="ECO:0000256" key="11">
    <source>
        <dbReference type="ARBA" id="ARBA00023212"/>
    </source>
</evidence>
<evidence type="ECO:0000313" key="19">
    <source>
        <dbReference type="Proteomes" id="UP001652741"/>
    </source>
</evidence>
<evidence type="ECO:0000256" key="12">
    <source>
        <dbReference type="ARBA" id="ARBA00023242"/>
    </source>
</evidence>
<feature type="compositionally biased region" description="Gly residues" evidence="17">
    <location>
        <begin position="1"/>
        <end position="11"/>
    </location>
</feature>
<dbReference type="RefSeq" id="XP_045553498.1">
    <property type="nucleotide sequence ID" value="XM_045697542.1"/>
</dbReference>
<feature type="compositionally biased region" description="Acidic residues" evidence="17">
    <location>
        <begin position="656"/>
        <end position="676"/>
    </location>
</feature>
<dbReference type="InterPro" id="IPR007477">
    <property type="entry name" value="SAB_dom"/>
</dbReference>
<keyword evidence="13" id="KW-0131">Cell cycle</keyword>
<dbReference type="GeneID" id="106594548"/>
<dbReference type="InterPro" id="IPR014847">
    <property type="entry name" value="FA"/>
</dbReference>
<evidence type="ECO:0000256" key="6">
    <source>
        <dbReference type="ARBA" id="ARBA00022553"/>
    </source>
</evidence>
<organism evidence="19 20">
    <name type="scientific">Salmo salar</name>
    <name type="common">Atlantic salmon</name>
    <dbReference type="NCBI Taxonomy" id="8030"/>
    <lineage>
        <taxon>Eukaryota</taxon>
        <taxon>Metazoa</taxon>
        <taxon>Chordata</taxon>
        <taxon>Craniata</taxon>
        <taxon>Vertebrata</taxon>
        <taxon>Euteleostomi</taxon>
        <taxon>Actinopterygii</taxon>
        <taxon>Neopterygii</taxon>
        <taxon>Teleostei</taxon>
        <taxon>Protacanthopterygii</taxon>
        <taxon>Salmoniformes</taxon>
        <taxon>Salmonidae</taxon>
        <taxon>Salmoninae</taxon>
        <taxon>Salmo</taxon>
    </lineage>
</organism>
<dbReference type="Pfam" id="PF05902">
    <property type="entry name" value="4_1_CTD"/>
    <property type="match status" value="1"/>
</dbReference>
<evidence type="ECO:0000256" key="13">
    <source>
        <dbReference type="ARBA" id="ARBA00023306"/>
    </source>
</evidence>
<evidence type="ECO:0000256" key="9">
    <source>
        <dbReference type="ARBA" id="ARBA00022860"/>
    </source>
</evidence>
<evidence type="ECO:0000256" key="7">
    <source>
        <dbReference type="ARBA" id="ARBA00022618"/>
    </source>
</evidence>
<feature type="domain" description="FERM" evidence="18">
    <location>
        <begin position="36"/>
        <end position="317"/>
    </location>
</feature>
<evidence type="ECO:0000256" key="3">
    <source>
        <dbReference type="ARBA" id="ARBA00004544"/>
    </source>
</evidence>
<feature type="compositionally biased region" description="Acidic residues" evidence="17">
    <location>
        <begin position="950"/>
        <end position="959"/>
    </location>
</feature>
<feature type="compositionally biased region" description="Acidic residues" evidence="17">
    <location>
        <begin position="710"/>
        <end position="724"/>
    </location>
</feature>
<keyword evidence="19" id="KW-1185">Reference proteome</keyword>
<keyword evidence="9" id="KW-0112">Calmodulin-binding</keyword>
<sequence>MEEGEANGGEGENTNGEEEKTALAEEAKPSKRPRIMQCKVTLLDDTLFECELGKHATGSDLFVKVCDHLNLLERDYCGLAVWDTPTSRTWLDASKEIRKQVADYTYEFTFNVKFYPPDPAQLTEDLTRYYLCLQLRKDILSGLLPCSFVTLAMLGSYTAQSELGEYDPEVHGSHYTKELRLAPGQGKELEDKVMELHRTYRSMSPAQADMLFLENAKKLSMYGVDLHQAKDLEGVDITLGVCSGGLMVYKDKLRINRFPWPKVLKISYKRSSFFIKIRPSEQEQYESTIGFKLPNYKASKKLWKASVEHHTFFRVSSVEPPSSRSRFLALGSKFRYSGRTQAQTRQASSMIARPAPRFTRSASKRLSRTIDEAGDDDLQASQLSASPNKTEDDDWFFMLGSDQPQTFFSPARGGETFSVETSTQSWDDGKSVQTVRQAWQETETGQTVSRTVSQTWQGRVSDEQQQGRLEEEKEKDWFILLGRQPSLLYVPYPTMKPPVKYRSAKVAKVATANIMERLLQPRQEQSDDWVMQFDRSFEFADTPPFSPPVSLEKEETRQERREVIKRLQGGVFLVEKLREVEVLEERLREVKVLEERLQEVEELEERIQEEVEARQQQEEEGGVEQEEGAVEEDVEEVDELEEQIKEVFLKGLLPDESGEDEGLKEESMEEAEESEEGWSNVPSTSTVVRSVEWRTQNRVTIVKEMRQQEGEMEEETVEQVEVSDEGLKEDEGWLEERKRQALEEGLPEGLEERRGEIRVERRRKKKVTIVTQDESLPDELEKKASEKLSEDQIGGHFYKEGQLMVKFNELFAAEKLGLPIVTIQQKIAYKEWLQEQEMVREEKQEERVEQVKVSGEGLIEVKGGLEDRMQQMSEERLPEAEQTVKKTKKTVRIVEEMRRTQKTLEEKSSEDILSEERLGDGFYTEGEVLVKFRKDVERVPHRVRQMEKPQEEEEEEEVVEVNMQPSQPEDKDDWVVLLDSLPHKTLYKPPVMPVDTALVPVVSTRFSLVLVDTVEQRAPERECIEVEATQQHPERGLVEGRRPWQMQEDDWFMLLDLADRVSSGVPTTPVSASLQEQVQVYVEETISSMVKVMTVVQREETRVTVVEEMELQEDQSHLEQKPSQSQREMEDEWFVLLDIVPRERSVIPSVSEECVFVSASVEERIPVYPKESISSVVELMTVEQREERRVTVMEEKQEERRQEEVIFPPQPSREMDDDWFVQLDVVPREPSCIAPVAPAEPTPVSPDVISPVVEVKAEKQKPVVVLVEETRPQQKREVEEWQRQPEGDDDWFTLFADVREEPIIVPPVALGEHTPVYPDLSQTTSVVDVTTIEKMMKKRVTIVEERWGQQEEILQSEMIISEQRPPAEREEGDGWFVLLDAVCEEPAGVPPVVATHKAARPVSAPVFSQAALMEAGIPMAPLDLQQPQTSTPIRLPARQDDRKLEVTVEAVDEGSAEVKSEQTDTEEPVQMRKKRAKRTEGDSIYIRHSLLMLEDFDKPQEDLIRHHTSISELKRNFMASVPESRGPSEWDKRLSTHSPLRSLGINGQPLLDADGSVCITPIREELDTKAARQQDESSSTPPLVQTQTFTITDVSKSLPTDVSTKDVPIVKTQTVTYESAEVSVDGTDGGKEATALSSIQTIPSESSRETSGTSVTTTTTRISKVVKGGVSETRVEKRIVITADSEDDQGSDGGATAM</sequence>
<evidence type="ECO:0000256" key="2">
    <source>
        <dbReference type="ARBA" id="ARBA00004245"/>
    </source>
</evidence>
<feature type="region of interest" description="Disordered" evidence="17">
    <location>
        <begin position="610"/>
        <end position="687"/>
    </location>
</feature>
<dbReference type="InterPro" id="IPR018979">
    <property type="entry name" value="FERM_N"/>
</dbReference>
<dbReference type="InterPro" id="IPR018980">
    <property type="entry name" value="FERM_PH-like_C"/>
</dbReference>
<dbReference type="Proteomes" id="UP001652741">
    <property type="component" value="Chromosome ssa02"/>
</dbReference>
<dbReference type="CDD" id="cd13184">
    <property type="entry name" value="FERM_C_4_1_family"/>
    <property type="match status" value="1"/>
</dbReference>
<dbReference type="PRINTS" id="PR00661">
    <property type="entry name" value="ERMFAMILY"/>
</dbReference>
<dbReference type="InterPro" id="IPR000798">
    <property type="entry name" value="Ez/rad/moesin-like"/>
</dbReference>
<keyword evidence="7" id="KW-0132">Cell division</keyword>
<dbReference type="InterPro" id="IPR000299">
    <property type="entry name" value="FERM_domain"/>
</dbReference>
<dbReference type="PROSITE" id="PS00660">
    <property type="entry name" value="FERM_1"/>
    <property type="match status" value="1"/>
</dbReference>
<dbReference type="SUPFAM" id="SSF50729">
    <property type="entry name" value="PH domain-like"/>
    <property type="match status" value="1"/>
</dbReference>
<keyword evidence="11" id="KW-0206">Cytoskeleton</keyword>
<dbReference type="InterPro" id="IPR008379">
    <property type="entry name" value="Band_4.1_C"/>
</dbReference>
<dbReference type="CDD" id="cd14473">
    <property type="entry name" value="FERM_B-lobe"/>
    <property type="match status" value="1"/>
</dbReference>
<evidence type="ECO:0000256" key="15">
    <source>
        <dbReference type="ARBA" id="ARBA00030419"/>
    </source>
</evidence>
<gene>
    <name evidence="20" type="primary">LOC106594548</name>
</gene>
<feature type="compositionally biased region" description="Acidic residues" evidence="17">
    <location>
        <begin position="618"/>
        <end position="641"/>
    </location>
</feature>
<proteinExistence type="predicted"/>
<dbReference type="Gene3D" id="2.30.29.30">
    <property type="entry name" value="Pleckstrin-homology domain (PH domain)/Phosphotyrosine-binding domain (PTB)"/>
    <property type="match status" value="1"/>
</dbReference>
<keyword evidence="4" id="KW-0813">Transport</keyword>
<dbReference type="InterPro" id="IPR035963">
    <property type="entry name" value="FERM_2"/>
</dbReference>
<keyword evidence="6" id="KW-0597">Phosphoprotein</keyword>
<protein>
    <recommendedName>
        <fullName evidence="14">Protein 4.1</fullName>
    </recommendedName>
    <alternativeName>
        <fullName evidence="15">Band 4.1</fullName>
    </alternativeName>
    <alternativeName>
        <fullName evidence="16">Erythrocyte membrane protein band 4.1</fullName>
    </alternativeName>
</protein>